<dbReference type="eggNOG" id="ENOG502RJN2">
    <property type="taxonomic scope" value="Eukaryota"/>
</dbReference>
<feature type="region of interest" description="Disordered" evidence="1">
    <location>
        <begin position="394"/>
        <end position="424"/>
    </location>
</feature>
<dbReference type="RefSeq" id="XP_007701550.1">
    <property type="nucleotide sequence ID" value="XM_007703360.1"/>
</dbReference>
<feature type="compositionally biased region" description="Acidic residues" evidence="1">
    <location>
        <begin position="69"/>
        <end position="91"/>
    </location>
</feature>
<name>M2T024_COCSN</name>
<keyword evidence="3" id="KW-1185">Reference proteome</keyword>
<reference evidence="3" key="2">
    <citation type="journal article" date="2013" name="PLoS Genet.">
        <title>Comparative genome structure, secondary metabolite, and effector coding capacity across Cochliobolus pathogens.</title>
        <authorList>
            <person name="Condon B.J."/>
            <person name="Leng Y."/>
            <person name="Wu D."/>
            <person name="Bushley K.E."/>
            <person name="Ohm R.A."/>
            <person name="Otillar R."/>
            <person name="Martin J."/>
            <person name="Schackwitz W."/>
            <person name="Grimwood J."/>
            <person name="MohdZainudin N."/>
            <person name="Xue C."/>
            <person name="Wang R."/>
            <person name="Manning V.A."/>
            <person name="Dhillon B."/>
            <person name="Tu Z.J."/>
            <person name="Steffenson B.J."/>
            <person name="Salamov A."/>
            <person name="Sun H."/>
            <person name="Lowry S."/>
            <person name="LaButti K."/>
            <person name="Han J."/>
            <person name="Copeland A."/>
            <person name="Lindquist E."/>
            <person name="Barry K."/>
            <person name="Schmutz J."/>
            <person name="Baker S.E."/>
            <person name="Ciuffetti L.M."/>
            <person name="Grigoriev I.V."/>
            <person name="Zhong S."/>
            <person name="Turgeon B.G."/>
        </authorList>
    </citation>
    <scope>NUCLEOTIDE SEQUENCE [LARGE SCALE GENOMIC DNA]</scope>
    <source>
        <strain evidence="3">ND90Pr / ATCC 201652</strain>
    </source>
</reference>
<dbReference type="KEGG" id="bsc:COCSADRAFT_28021"/>
<dbReference type="OrthoDB" id="5429427at2759"/>
<dbReference type="OMA" id="MWMSITE"/>
<gene>
    <name evidence="2" type="ORF">COCSADRAFT_28021</name>
</gene>
<feature type="compositionally biased region" description="Basic and acidic residues" evidence="1">
    <location>
        <begin position="405"/>
        <end position="415"/>
    </location>
</feature>
<sequence>MDLFRSISPQTMLELELQLSGLSSEHWEAASATPIHEQDVSDSEVESEASQISDASQSPAPAASKQPTPEEEEAEEDEVEEEEEEEEEAEDSYFTGDLAKNQRRELKSQFLGTVDITFDSQDENMRTQSSVLPGDFYRTFYETSATLSRYVNVDTHVKHRKRKDLKINDRNAFQAVAEEIERHLVWNQKKIPSAYISVFNDIGHTERRANFHYDRSQRIGQRVSIARIHTKGLIPATIRGLCETTVKVFTKIPPLGERVKIKKYSRQVDIPVWIHKKAMDRYGRTITPEQLKKSGADMWMSITEIRKSNLKVAGPKFTKTRDVICAKGHDYEWLCCGGILNSRVTGVWPWDGKQSHMIDSGSPIQSIEHSGQPWVWDWNKKMWLPDLFSASGAAAQSEGSNTKRQRTDDETTYDKNKKKKTTASLTITPQRNELVNSPTSQFPYSWNIVSKQEKNPIY</sequence>
<dbReference type="EMBL" id="KB445646">
    <property type="protein sequence ID" value="EMD62536.1"/>
    <property type="molecule type" value="Genomic_DNA"/>
</dbReference>
<evidence type="ECO:0000313" key="3">
    <source>
        <dbReference type="Proteomes" id="UP000016934"/>
    </source>
</evidence>
<reference evidence="2 3" key="1">
    <citation type="journal article" date="2012" name="PLoS Pathog.">
        <title>Diverse lifestyles and strategies of plant pathogenesis encoded in the genomes of eighteen Dothideomycetes fungi.</title>
        <authorList>
            <person name="Ohm R.A."/>
            <person name="Feau N."/>
            <person name="Henrissat B."/>
            <person name="Schoch C.L."/>
            <person name="Horwitz B.A."/>
            <person name="Barry K.W."/>
            <person name="Condon B.J."/>
            <person name="Copeland A.C."/>
            <person name="Dhillon B."/>
            <person name="Glaser F."/>
            <person name="Hesse C.N."/>
            <person name="Kosti I."/>
            <person name="LaButti K."/>
            <person name="Lindquist E.A."/>
            <person name="Lucas S."/>
            <person name="Salamov A.A."/>
            <person name="Bradshaw R.E."/>
            <person name="Ciuffetti L."/>
            <person name="Hamelin R.C."/>
            <person name="Kema G.H.J."/>
            <person name="Lawrence C."/>
            <person name="Scott J.A."/>
            <person name="Spatafora J.W."/>
            <person name="Turgeon B.G."/>
            <person name="de Wit P.J.G.M."/>
            <person name="Zhong S."/>
            <person name="Goodwin S.B."/>
            <person name="Grigoriev I.V."/>
        </authorList>
    </citation>
    <scope>NUCLEOTIDE SEQUENCE [LARGE SCALE GENOMIC DNA]</scope>
    <source>
        <strain evidence="3">ND90Pr / ATCC 201652</strain>
    </source>
</reference>
<evidence type="ECO:0000313" key="2">
    <source>
        <dbReference type="EMBL" id="EMD62536.1"/>
    </source>
</evidence>
<dbReference type="AlphaFoldDB" id="M2T024"/>
<dbReference type="HOGENOM" id="CLU_047990_0_0_1"/>
<dbReference type="GeneID" id="19135794"/>
<feature type="region of interest" description="Disordered" evidence="1">
    <location>
        <begin position="25"/>
        <end position="98"/>
    </location>
</feature>
<feature type="compositionally biased region" description="Low complexity" evidence="1">
    <location>
        <begin position="48"/>
        <end position="67"/>
    </location>
</feature>
<organism evidence="2 3">
    <name type="scientific">Cochliobolus sativus (strain ND90Pr / ATCC 201652)</name>
    <name type="common">Common root rot and spot blotch fungus</name>
    <name type="synonym">Bipolaris sorokiniana</name>
    <dbReference type="NCBI Taxonomy" id="665912"/>
    <lineage>
        <taxon>Eukaryota</taxon>
        <taxon>Fungi</taxon>
        <taxon>Dikarya</taxon>
        <taxon>Ascomycota</taxon>
        <taxon>Pezizomycotina</taxon>
        <taxon>Dothideomycetes</taxon>
        <taxon>Pleosporomycetidae</taxon>
        <taxon>Pleosporales</taxon>
        <taxon>Pleosporineae</taxon>
        <taxon>Pleosporaceae</taxon>
        <taxon>Bipolaris</taxon>
    </lineage>
</organism>
<evidence type="ECO:0000256" key="1">
    <source>
        <dbReference type="SAM" id="MobiDB-lite"/>
    </source>
</evidence>
<accession>M2T024</accession>
<dbReference type="Proteomes" id="UP000016934">
    <property type="component" value="Unassembled WGS sequence"/>
</dbReference>
<protein>
    <submittedName>
        <fullName evidence="2">Uncharacterized protein</fullName>
    </submittedName>
</protein>
<proteinExistence type="predicted"/>